<sequence length="136" mass="15558">MVQMKILKKCGGELENSLRSRFIETCSTEECINALEDIVTRTKIGRAWKKVDIKSPNTLFIKKDKPKEPFKPNTPNSNGQRRCHKFGGVGHLANNCLKKANINEVMEREDHNDKEEESDSEKTLSSKKLLKVMKLI</sequence>
<accession>A0A9Q3EYG6</accession>
<protein>
    <recommendedName>
        <fullName evidence="4">CCHC-type domain-containing protein</fullName>
    </recommendedName>
</protein>
<evidence type="ECO:0000313" key="3">
    <source>
        <dbReference type="Proteomes" id="UP000765509"/>
    </source>
</evidence>
<proteinExistence type="predicted"/>
<evidence type="ECO:0008006" key="4">
    <source>
        <dbReference type="Google" id="ProtNLM"/>
    </source>
</evidence>
<dbReference type="EMBL" id="AVOT02036129">
    <property type="protein sequence ID" value="MBW0530581.1"/>
    <property type="molecule type" value="Genomic_DNA"/>
</dbReference>
<feature type="region of interest" description="Disordered" evidence="1">
    <location>
        <begin position="62"/>
        <end position="82"/>
    </location>
</feature>
<organism evidence="2 3">
    <name type="scientific">Austropuccinia psidii MF-1</name>
    <dbReference type="NCBI Taxonomy" id="1389203"/>
    <lineage>
        <taxon>Eukaryota</taxon>
        <taxon>Fungi</taxon>
        <taxon>Dikarya</taxon>
        <taxon>Basidiomycota</taxon>
        <taxon>Pucciniomycotina</taxon>
        <taxon>Pucciniomycetes</taxon>
        <taxon>Pucciniales</taxon>
        <taxon>Sphaerophragmiaceae</taxon>
        <taxon>Austropuccinia</taxon>
    </lineage>
</organism>
<dbReference type="Proteomes" id="UP000765509">
    <property type="component" value="Unassembled WGS sequence"/>
</dbReference>
<comment type="caution">
    <text evidence="2">The sequence shown here is derived from an EMBL/GenBank/DDBJ whole genome shotgun (WGS) entry which is preliminary data.</text>
</comment>
<name>A0A9Q3EYG6_9BASI</name>
<reference evidence="2" key="1">
    <citation type="submission" date="2021-03" db="EMBL/GenBank/DDBJ databases">
        <title>Draft genome sequence of rust myrtle Austropuccinia psidii MF-1, a brazilian biotype.</title>
        <authorList>
            <person name="Quecine M.C."/>
            <person name="Pachon D.M.R."/>
            <person name="Bonatelli M.L."/>
            <person name="Correr F.H."/>
            <person name="Franceschini L.M."/>
            <person name="Leite T.F."/>
            <person name="Margarido G.R.A."/>
            <person name="Almeida C.A."/>
            <person name="Ferrarezi J.A."/>
            <person name="Labate C.A."/>
        </authorList>
    </citation>
    <scope>NUCLEOTIDE SEQUENCE</scope>
    <source>
        <strain evidence="2">MF-1</strain>
    </source>
</reference>
<evidence type="ECO:0000313" key="2">
    <source>
        <dbReference type="EMBL" id="MBW0530581.1"/>
    </source>
</evidence>
<dbReference type="AlphaFoldDB" id="A0A9Q3EYG6"/>
<keyword evidence="3" id="KW-1185">Reference proteome</keyword>
<gene>
    <name evidence="2" type="ORF">O181_070296</name>
</gene>
<evidence type="ECO:0000256" key="1">
    <source>
        <dbReference type="SAM" id="MobiDB-lite"/>
    </source>
</evidence>